<feature type="region of interest" description="Disordered" evidence="1">
    <location>
        <begin position="1"/>
        <end position="37"/>
    </location>
</feature>
<gene>
    <name evidence="2" type="ORF">J7T54_003885</name>
</gene>
<organism evidence="2 3">
    <name type="scientific">Emericellopsis cladophorae</name>
    <dbReference type="NCBI Taxonomy" id="2686198"/>
    <lineage>
        <taxon>Eukaryota</taxon>
        <taxon>Fungi</taxon>
        <taxon>Dikarya</taxon>
        <taxon>Ascomycota</taxon>
        <taxon>Pezizomycotina</taxon>
        <taxon>Sordariomycetes</taxon>
        <taxon>Hypocreomycetidae</taxon>
        <taxon>Hypocreales</taxon>
        <taxon>Bionectriaceae</taxon>
        <taxon>Emericellopsis</taxon>
    </lineage>
</organism>
<feature type="compositionally biased region" description="Basic and acidic residues" evidence="1">
    <location>
        <begin position="10"/>
        <end position="21"/>
    </location>
</feature>
<dbReference type="AlphaFoldDB" id="A0A9P9Y201"/>
<sequence length="158" mass="17623">MSHQSSASHVGDHSVYEDGDQRNYSNSQVHAAERVSGINVEGFMDKNKIMNKLQDEEDHKRTQDRMQHEPGFAATMHGNEPSKGAKIDAELAEEEAELLAKKQNKTDSLPGKKNEPGTDKHDMHQELDAEIKSERTAHSNSGSNTGQRGPTYVDRKNK</sequence>
<comment type="caution">
    <text evidence="2">The sequence shown here is derived from an EMBL/GenBank/DDBJ whole genome shotgun (WGS) entry which is preliminary data.</text>
</comment>
<dbReference type="GeneID" id="75830377"/>
<dbReference type="Proteomes" id="UP001055219">
    <property type="component" value="Unassembled WGS sequence"/>
</dbReference>
<evidence type="ECO:0000313" key="2">
    <source>
        <dbReference type="EMBL" id="KAI6781620.1"/>
    </source>
</evidence>
<reference evidence="2" key="2">
    <citation type="submission" date="2022-07" db="EMBL/GenBank/DDBJ databases">
        <authorList>
            <person name="Goncalves M.F.M."/>
            <person name="Hilario S."/>
            <person name="Van De Peer Y."/>
            <person name="Esteves A.C."/>
            <person name="Alves A."/>
        </authorList>
    </citation>
    <scope>NUCLEOTIDE SEQUENCE</scope>
    <source>
        <strain evidence="2">MUM 19.33</strain>
    </source>
</reference>
<dbReference type="RefSeq" id="XP_051362476.1">
    <property type="nucleotide sequence ID" value="XM_051506072.1"/>
</dbReference>
<feature type="compositionally biased region" description="Polar residues" evidence="1">
    <location>
        <begin position="138"/>
        <end position="148"/>
    </location>
</feature>
<dbReference type="PANTHER" id="PTHR39475:SF1">
    <property type="entry name" value="CONIDIATION-SPECIFIC PROTEIN 6"/>
    <property type="match status" value="1"/>
</dbReference>
<proteinExistence type="predicted"/>
<dbReference type="OrthoDB" id="3358750at2759"/>
<dbReference type="PANTHER" id="PTHR39475">
    <property type="entry name" value="CONIDIATION-SPECIFIC PROTEIN 6"/>
    <property type="match status" value="1"/>
</dbReference>
<keyword evidence="3" id="KW-1185">Reference proteome</keyword>
<feature type="region of interest" description="Disordered" evidence="1">
    <location>
        <begin position="49"/>
        <end position="158"/>
    </location>
</feature>
<reference evidence="2" key="1">
    <citation type="journal article" date="2021" name="J Fungi (Basel)">
        <title>Genomic and Metabolomic Analyses of the Marine Fungus Emericellopsis cladophorae: Insights into Saltwater Adaptability Mechanisms and Its Biosynthetic Potential.</title>
        <authorList>
            <person name="Goncalves M.F.M."/>
            <person name="Hilario S."/>
            <person name="Van de Peer Y."/>
            <person name="Esteves A.C."/>
            <person name="Alves A."/>
        </authorList>
    </citation>
    <scope>NUCLEOTIDE SEQUENCE</scope>
    <source>
        <strain evidence="2">MUM 19.33</strain>
    </source>
</reference>
<name>A0A9P9Y201_9HYPO</name>
<feature type="compositionally biased region" description="Basic and acidic residues" evidence="1">
    <location>
        <begin position="49"/>
        <end position="68"/>
    </location>
</feature>
<evidence type="ECO:0000256" key="1">
    <source>
        <dbReference type="SAM" id="MobiDB-lite"/>
    </source>
</evidence>
<dbReference type="EMBL" id="JAGIXG020000019">
    <property type="protein sequence ID" value="KAI6781620.1"/>
    <property type="molecule type" value="Genomic_DNA"/>
</dbReference>
<feature type="compositionally biased region" description="Basic and acidic residues" evidence="1">
    <location>
        <begin position="110"/>
        <end position="137"/>
    </location>
</feature>
<accession>A0A9P9Y201</accession>
<protein>
    <submittedName>
        <fullName evidence="2">Uncharacterized protein</fullName>
    </submittedName>
</protein>
<evidence type="ECO:0000313" key="3">
    <source>
        <dbReference type="Proteomes" id="UP001055219"/>
    </source>
</evidence>